<evidence type="ECO:0000259" key="1">
    <source>
        <dbReference type="Pfam" id="PF18367"/>
    </source>
</evidence>
<dbReference type="Proteomes" id="UP000515570">
    <property type="component" value="Chromosome"/>
</dbReference>
<proteinExistence type="predicted"/>
<feature type="domain" description="Rv2175c C-terminal" evidence="1">
    <location>
        <begin position="68"/>
        <end position="123"/>
    </location>
</feature>
<dbReference type="AlphaFoldDB" id="A0A7G5FEG4"/>
<name>A0A7G5FEG4_9CORY</name>
<keyword evidence="3" id="KW-0238">DNA-binding</keyword>
<dbReference type="GO" id="GO:0003677">
    <property type="term" value="F:DNA binding"/>
    <property type="evidence" value="ECO:0007669"/>
    <property type="project" value="UniProtKB-KW"/>
</dbReference>
<dbReference type="EMBL" id="CP059833">
    <property type="protein sequence ID" value="QMV85005.1"/>
    <property type="molecule type" value="Genomic_DNA"/>
</dbReference>
<reference evidence="3 4" key="1">
    <citation type="submission" date="2020-07" db="EMBL/GenBank/DDBJ databases">
        <title>non toxigenic Corynebacterium sp. nov from a clinical source.</title>
        <authorList>
            <person name="Bernier A.-M."/>
            <person name="Bernard K."/>
        </authorList>
    </citation>
    <scope>NUCLEOTIDE SEQUENCE [LARGE SCALE GENOMIC DNA]</scope>
    <source>
        <strain evidence="4">NML 93-0612</strain>
    </source>
</reference>
<dbReference type="InterPro" id="IPR041098">
    <property type="entry name" value="Rv2175c_C"/>
</dbReference>
<dbReference type="Pfam" id="PF18367">
    <property type="entry name" value="Rv2175c_C"/>
    <property type="match status" value="1"/>
</dbReference>
<evidence type="ECO:0000313" key="3">
    <source>
        <dbReference type="EMBL" id="QMV85005.1"/>
    </source>
</evidence>
<dbReference type="InterPro" id="IPR048576">
    <property type="entry name" value="Rv2175c_wHTH"/>
</dbReference>
<dbReference type="Pfam" id="PF21531">
    <property type="entry name" value="Rv2175c_wHTH"/>
    <property type="match status" value="1"/>
</dbReference>
<evidence type="ECO:0000259" key="2">
    <source>
        <dbReference type="Pfam" id="PF21531"/>
    </source>
</evidence>
<sequence>MDVSSIPSAHDVLPADEPVLSVPDFAEKMGVVVTRVMHLLRDHQLIAVKRDGVKYIPARFLSDDGQLVKFVPGVIALLSDGGFTDDEILRYLFTEDDSLPGRPVDALHGHLAREVMRRAQSMGF</sequence>
<protein>
    <submittedName>
        <fullName evidence="3">DNA-binding protein</fullName>
    </submittedName>
</protein>
<organism evidence="3 4">
    <name type="scientific">Corynebacterium hindlerae</name>
    <dbReference type="NCBI Taxonomy" id="699041"/>
    <lineage>
        <taxon>Bacteria</taxon>
        <taxon>Bacillati</taxon>
        <taxon>Actinomycetota</taxon>
        <taxon>Actinomycetes</taxon>
        <taxon>Mycobacteriales</taxon>
        <taxon>Corynebacteriaceae</taxon>
        <taxon>Corynebacterium</taxon>
    </lineage>
</organism>
<evidence type="ECO:0000313" key="4">
    <source>
        <dbReference type="Proteomes" id="UP000515570"/>
    </source>
</evidence>
<dbReference type="RefSeq" id="WP_182385812.1">
    <property type="nucleotide sequence ID" value="NZ_CP059833.1"/>
</dbReference>
<accession>A0A7G5FEG4</accession>
<feature type="domain" description="DNA-binding protein Rv2175c wHTH" evidence="2">
    <location>
        <begin position="5"/>
        <end position="61"/>
    </location>
</feature>
<gene>
    <name evidence="3" type="ORF">HW450_11830</name>
</gene>
<keyword evidence="4" id="KW-1185">Reference proteome</keyword>